<feature type="compositionally biased region" description="Basic and acidic residues" evidence="1">
    <location>
        <begin position="318"/>
        <end position="337"/>
    </location>
</feature>
<organism evidence="2 3">
    <name type="scientific">Effrenium voratum</name>
    <dbReference type="NCBI Taxonomy" id="2562239"/>
    <lineage>
        <taxon>Eukaryota</taxon>
        <taxon>Sar</taxon>
        <taxon>Alveolata</taxon>
        <taxon>Dinophyceae</taxon>
        <taxon>Suessiales</taxon>
        <taxon>Symbiodiniaceae</taxon>
        <taxon>Effrenium</taxon>
    </lineage>
</organism>
<sequence>MALLIESEAHFSQRAQEINLGAGVPRALKQNGIATLGSLAYAFGQPGQVLDEGAFGEWAKGIADSLGDLSALKRALFESQTMVLAALRDQVSNPDSQGARRLPDAEREKRMDNLKTSLVGVIVEGPLEPSHALLELCANQYQANQLQYIKPEKCASRMHEITTGKPSTKELQLEANKLVVREHVEVSEMTIHNSLLLQEAFKRRGLAYVFSNSVSHAAYERYLQTLFMHTSREPPPGCQRCSLSQLVQADRMVFIRLIEENVKPRRKPDGTYPMDLALTAALQSYHVSFTLMPLPAKAPGKPSADQRATPNPPPAKKPRNEEPGKGKGKSKGKDAKGKSRKVATPYAILNAGGVATTPDGSPLCFDYVLGHCNRSVTDGQCVKGKHLCCVCFEPHSLKEHRKSA</sequence>
<evidence type="ECO:0000313" key="3">
    <source>
        <dbReference type="Proteomes" id="UP001178507"/>
    </source>
</evidence>
<protein>
    <submittedName>
        <fullName evidence="2">Uncharacterized protein</fullName>
    </submittedName>
</protein>
<evidence type="ECO:0000256" key="1">
    <source>
        <dbReference type="SAM" id="MobiDB-lite"/>
    </source>
</evidence>
<gene>
    <name evidence="2" type="ORF">EVOR1521_LOCUS21442</name>
</gene>
<evidence type="ECO:0000313" key="2">
    <source>
        <dbReference type="EMBL" id="CAJ1397414.1"/>
    </source>
</evidence>
<reference evidence="2" key="1">
    <citation type="submission" date="2023-08" db="EMBL/GenBank/DDBJ databases">
        <authorList>
            <person name="Chen Y."/>
            <person name="Shah S."/>
            <person name="Dougan E. K."/>
            <person name="Thang M."/>
            <person name="Chan C."/>
        </authorList>
    </citation>
    <scope>NUCLEOTIDE SEQUENCE</scope>
</reference>
<accession>A0AA36N9A4</accession>
<proteinExistence type="predicted"/>
<dbReference type="AlphaFoldDB" id="A0AA36N9A4"/>
<comment type="caution">
    <text evidence="2">The sequence shown here is derived from an EMBL/GenBank/DDBJ whole genome shotgun (WGS) entry which is preliminary data.</text>
</comment>
<name>A0AA36N9A4_9DINO</name>
<keyword evidence="3" id="KW-1185">Reference proteome</keyword>
<feature type="region of interest" description="Disordered" evidence="1">
    <location>
        <begin position="296"/>
        <end position="341"/>
    </location>
</feature>
<dbReference type="Proteomes" id="UP001178507">
    <property type="component" value="Unassembled WGS sequence"/>
</dbReference>
<dbReference type="EMBL" id="CAUJNA010003265">
    <property type="protein sequence ID" value="CAJ1397414.1"/>
    <property type="molecule type" value="Genomic_DNA"/>
</dbReference>